<organism evidence="7 8">
    <name type="scientific">Polystyrenella longa</name>
    <dbReference type="NCBI Taxonomy" id="2528007"/>
    <lineage>
        <taxon>Bacteria</taxon>
        <taxon>Pseudomonadati</taxon>
        <taxon>Planctomycetota</taxon>
        <taxon>Planctomycetia</taxon>
        <taxon>Planctomycetales</taxon>
        <taxon>Planctomycetaceae</taxon>
        <taxon>Polystyrenella</taxon>
    </lineage>
</organism>
<keyword evidence="8" id="KW-1185">Reference proteome</keyword>
<dbReference type="InterPro" id="IPR004447">
    <property type="entry name" value="Peptidase_S41A"/>
</dbReference>
<dbReference type="GO" id="GO:0030288">
    <property type="term" value="C:outer membrane-bounded periplasmic space"/>
    <property type="evidence" value="ECO:0007669"/>
    <property type="project" value="TreeGrafter"/>
</dbReference>
<evidence type="ECO:0000256" key="3">
    <source>
        <dbReference type="ARBA" id="ARBA00022801"/>
    </source>
</evidence>
<dbReference type="InterPro" id="IPR055210">
    <property type="entry name" value="CtpA/B_N"/>
</dbReference>
<dbReference type="Gene3D" id="2.30.42.10">
    <property type="match status" value="1"/>
</dbReference>
<dbReference type="CDD" id="cd07560">
    <property type="entry name" value="Peptidase_S41_CPP"/>
    <property type="match status" value="1"/>
</dbReference>
<dbReference type="KEGG" id="plon:Pla110_38160"/>
<reference evidence="7 8" key="1">
    <citation type="submission" date="2019-02" db="EMBL/GenBank/DDBJ databases">
        <title>Deep-cultivation of Planctomycetes and their phenomic and genomic characterization uncovers novel biology.</title>
        <authorList>
            <person name="Wiegand S."/>
            <person name="Jogler M."/>
            <person name="Boedeker C."/>
            <person name="Pinto D."/>
            <person name="Vollmers J."/>
            <person name="Rivas-Marin E."/>
            <person name="Kohn T."/>
            <person name="Peeters S.H."/>
            <person name="Heuer A."/>
            <person name="Rast P."/>
            <person name="Oberbeckmann S."/>
            <person name="Bunk B."/>
            <person name="Jeske O."/>
            <person name="Meyerdierks A."/>
            <person name="Storesund J.E."/>
            <person name="Kallscheuer N."/>
            <person name="Luecker S."/>
            <person name="Lage O.M."/>
            <person name="Pohl T."/>
            <person name="Merkel B.J."/>
            <person name="Hornburger P."/>
            <person name="Mueller R.-W."/>
            <person name="Bruemmer F."/>
            <person name="Labrenz M."/>
            <person name="Spormann A.M."/>
            <person name="Op den Camp H."/>
            <person name="Overmann J."/>
            <person name="Amann R."/>
            <person name="Jetten M.S.M."/>
            <person name="Mascher T."/>
            <person name="Medema M.H."/>
            <person name="Devos D.P."/>
            <person name="Kaster A.-K."/>
            <person name="Ovreas L."/>
            <person name="Rohde M."/>
            <person name="Galperin M.Y."/>
            <person name="Jogler C."/>
        </authorList>
    </citation>
    <scope>NUCLEOTIDE SEQUENCE [LARGE SCALE GENOMIC DNA]</scope>
    <source>
        <strain evidence="7 8">Pla110</strain>
    </source>
</reference>
<dbReference type="InterPro" id="IPR041489">
    <property type="entry name" value="PDZ_6"/>
</dbReference>
<dbReference type="PANTHER" id="PTHR32060:SF30">
    <property type="entry name" value="CARBOXY-TERMINAL PROCESSING PROTEASE CTPA"/>
    <property type="match status" value="1"/>
</dbReference>
<dbReference type="AlphaFoldDB" id="A0A518CS46"/>
<evidence type="ECO:0000256" key="2">
    <source>
        <dbReference type="ARBA" id="ARBA00022670"/>
    </source>
</evidence>
<evidence type="ECO:0000259" key="6">
    <source>
        <dbReference type="PROSITE" id="PS50106"/>
    </source>
</evidence>
<dbReference type="FunFam" id="2.30.42.10:FF:000063">
    <property type="entry name" value="Peptidase, S41 family"/>
    <property type="match status" value="1"/>
</dbReference>
<dbReference type="InterPro" id="IPR036034">
    <property type="entry name" value="PDZ_sf"/>
</dbReference>
<dbReference type="Pfam" id="PF22694">
    <property type="entry name" value="CtpB_N-like"/>
    <property type="match status" value="1"/>
</dbReference>
<dbReference type="Gene3D" id="3.30.750.44">
    <property type="match status" value="1"/>
</dbReference>
<dbReference type="Gene3D" id="3.90.226.10">
    <property type="entry name" value="2-enoyl-CoA Hydratase, Chain A, domain 1"/>
    <property type="match status" value="1"/>
</dbReference>
<keyword evidence="2 5" id="KW-0645">Protease</keyword>
<dbReference type="PANTHER" id="PTHR32060">
    <property type="entry name" value="TAIL-SPECIFIC PROTEASE"/>
    <property type="match status" value="1"/>
</dbReference>
<dbReference type="CDD" id="cd06782">
    <property type="entry name" value="cpPDZ_CPP-like"/>
    <property type="match status" value="1"/>
</dbReference>
<feature type="domain" description="PDZ" evidence="6">
    <location>
        <begin position="113"/>
        <end position="171"/>
    </location>
</feature>
<comment type="similarity">
    <text evidence="1 5">Belongs to the peptidase S41A family.</text>
</comment>
<dbReference type="EMBL" id="CP036281">
    <property type="protein sequence ID" value="QDU82061.1"/>
    <property type="molecule type" value="Genomic_DNA"/>
</dbReference>
<keyword evidence="4 5" id="KW-0720">Serine protease</keyword>
<dbReference type="InterPro" id="IPR029045">
    <property type="entry name" value="ClpP/crotonase-like_dom_sf"/>
</dbReference>
<protein>
    <submittedName>
        <fullName evidence="7">Carboxy-terminal processing protease CtpA</fullName>
        <ecNumber evidence="7">3.4.21.102</ecNumber>
    </submittedName>
</protein>
<dbReference type="SUPFAM" id="SSF50156">
    <property type="entry name" value="PDZ domain-like"/>
    <property type="match status" value="1"/>
</dbReference>
<dbReference type="GO" id="GO:0004252">
    <property type="term" value="F:serine-type endopeptidase activity"/>
    <property type="evidence" value="ECO:0007669"/>
    <property type="project" value="UniProtKB-EC"/>
</dbReference>
<keyword evidence="3 5" id="KW-0378">Hydrolase</keyword>
<dbReference type="Proteomes" id="UP000317178">
    <property type="component" value="Chromosome"/>
</dbReference>
<proteinExistence type="inferred from homology"/>
<dbReference type="InterPro" id="IPR005151">
    <property type="entry name" value="Tail-specific_protease"/>
</dbReference>
<dbReference type="NCBIfam" id="TIGR00225">
    <property type="entry name" value="prc"/>
    <property type="match status" value="1"/>
</dbReference>
<accession>A0A518CS46</accession>
<evidence type="ECO:0000313" key="7">
    <source>
        <dbReference type="EMBL" id="QDU82061.1"/>
    </source>
</evidence>
<evidence type="ECO:0000313" key="8">
    <source>
        <dbReference type="Proteomes" id="UP000317178"/>
    </source>
</evidence>
<dbReference type="PROSITE" id="PS50106">
    <property type="entry name" value="PDZ"/>
    <property type="match status" value="1"/>
</dbReference>
<dbReference type="SUPFAM" id="SSF52096">
    <property type="entry name" value="ClpP/crotonase"/>
    <property type="match status" value="1"/>
</dbReference>
<gene>
    <name evidence="7" type="primary">ctpA</name>
    <name evidence="7" type="ORF">Pla110_38160</name>
</gene>
<evidence type="ECO:0000256" key="1">
    <source>
        <dbReference type="ARBA" id="ARBA00009179"/>
    </source>
</evidence>
<name>A0A518CS46_9PLAN</name>
<dbReference type="EC" id="3.4.21.102" evidence="7"/>
<dbReference type="GO" id="GO:0007165">
    <property type="term" value="P:signal transduction"/>
    <property type="evidence" value="ECO:0007669"/>
    <property type="project" value="TreeGrafter"/>
</dbReference>
<dbReference type="Pfam" id="PF17820">
    <property type="entry name" value="PDZ_6"/>
    <property type="match status" value="1"/>
</dbReference>
<evidence type="ECO:0000256" key="4">
    <source>
        <dbReference type="ARBA" id="ARBA00022825"/>
    </source>
</evidence>
<dbReference type="SMART" id="SM00228">
    <property type="entry name" value="PDZ"/>
    <property type="match status" value="1"/>
</dbReference>
<dbReference type="GO" id="GO:0006508">
    <property type="term" value="P:proteolysis"/>
    <property type="evidence" value="ECO:0007669"/>
    <property type="project" value="UniProtKB-KW"/>
</dbReference>
<dbReference type="InterPro" id="IPR001478">
    <property type="entry name" value="PDZ"/>
</dbReference>
<evidence type="ECO:0000256" key="5">
    <source>
        <dbReference type="RuleBase" id="RU004404"/>
    </source>
</evidence>
<dbReference type="Pfam" id="PF03572">
    <property type="entry name" value="Peptidase_S41"/>
    <property type="match status" value="1"/>
</dbReference>
<dbReference type="SMART" id="SM00245">
    <property type="entry name" value="TSPc"/>
    <property type="match status" value="1"/>
</dbReference>
<sequence>MRTACATIRFDKKRILHSCALFMLFVIILIASSAFLLADDETEKSDEERYYELMSLFVDTFEKIEKNYVDEIDRREMVEAAVRGMLRELDPYSNYISRNDIQRFNQTVDQEFGGIGIQVFVDPDTTRLTVMTPIPGTPAYAAGVKAGDTILEIEGKSTDGFQVSDAVELLKGKRGEKVKLKILHNNEADPIDLEIERDVIKLSTVLGMKYNDDATWNFWLNDEEKIAYIRLTHFSRRSSEELQTVLDELVLKGMRGLILDLRSNPGGLLSQATDISDMFIESGRIVSTKGRNTPERVWDARSEGTYKGFPMAVLVNRFSASASEIVAACLQDHDRAVVIGERTWGKGSVQNVFDLEAGNSALKLTTASYHRPSGKNIHRSRNAKTTDDWGVMPNEEYTIDFSNDELRAYLEFRRKLDVIGAVEEEDPFDDTQLNKAMEYVESKLKPEKEKETE</sequence>